<dbReference type="SMART" id="SM01383">
    <property type="entry name" value="Ribosomal_L2"/>
    <property type="match status" value="1"/>
</dbReference>
<comment type="subunit">
    <text evidence="4">Part of the 50S ribosomal subunit. Forms a bridge to the 30S subunit in the 70S ribosome.</text>
</comment>
<protein>
    <recommendedName>
        <fullName evidence="4">Large ribosomal subunit protein uL2</fullName>
    </recommendedName>
</protein>
<feature type="region of interest" description="Disordered" evidence="5">
    <location>
        <begin position="217"/>
        <end position="275"/>
    </location>
</feature>
<evidence type="ECO:0000256" key="5">
    <source>
        <dbReference type="SAM" id="MobiDB-lite"/>
    </source>
</evidence>
<feature type="domain" description="Large ribosomal subunit protein uL2 C-terminal" evidence="6">
    <location>
        <begin position="124"/>
        <end position="253"/>
    </location>
</feature>
<evidence type="ECO:0000256" key="2">
    <source>
        <dbReference type="ARBA" id="ARBA00022980"/>
    </source>
</evidence>
<name>A0ABZ1BY92_9FIRM</name>
<dbReference type="PANTHER" id="PTHR13691">
    <property type="entry name" value="RIBOSOMAL PROTEIN L2"/>
    <property type="match status" value="1"/>
</dbReference>
<dbReference type="HAMAP" id="MF_01320_B">
    <property type="entry name" value="Ribosomal_uL2_B"/>
    <property type="match status" value="1"/>
</dbReference>
<keyword evidence="4" id="KW-0699">rRNA-binding</keyword>
<dbReference type="EMBL" id="CP141615">
    <property type="protein sequence ID" value="WRP17719.1"/>
    <property type="molecule type" value="Genomic_DNA"/>
</dbReference>
<keyword evidence="3 4" id="KW-0687">Ribonucleoprotein</keyword>
<dbReference type="SUPFAM" id="SSF50249">
    <property type="entry name" value="Nucleic acid-binding proteins"/>
    <property type="match status" value="1"/>
</dbReference>
<accession>A0ABZ1BY92</accession>
<dbReference type="InterPro" id="IPR002171">
    <property type="entry name" value="Ribosomal_uL2"/>
</dbReference>
<dbReference type="InterPro" id="IPR008991">
    <property type="entry name" value="Translation_prot_SH3-like_sf"/>
</dbReference>
<reference evidence="8 9" key="1">
    <citation type="journal article" date="2024" name="Front. Microbiol.">
        <title>Novel thermophilic genera Geochorda gen. nov. and Carboxydochorda gen. nov. from the deep terrestrial subsurface reveal the ecophysiological diversity in the class Limnochordia.</title>
        <authorList>
            <person name="Karnachuk O.V."/>
            <person name="Lukina A.P."/>
            <person name="Avakyan M.R."/>
            <person name="Kadnikov V.V."/>
            <person name="Begmatov S."/>
            <person name="Beletsky A.V."/>
            <person name="Vlasova K.G."/>
            <person name="Novikov A.A."/>
            <person name="Shcherbakova V.A."/>
            <person name="Mardanov A.V."/>
            <person name="Ravin N.V."/>
        </authorList>
    </citation>
    <scope>NUCLEOTIDE SEQUENCE [LARGE SCALE GENOMIC DNA]</scope>
    <source>
        <strain evidence="8 9">L945</strain>
    </source>
</reference>
<dbReference type="InterPro" id="IPR014726">
    <property type="entry name" value="Ribosomal_uL2_dom3"/>
</dbReference>
<evidence type="ECO:0000256" key="1">
    <source>
        <dbReference type="ARBA" id="ARBA00005636"/>
    </source>
</evidence>
<dbReference type="Pfam" id="PF00181">
    <property type="entry name" value="Ribosomal_L2_N"/>
    <property type="match status" value="1"/>
</dbReference>
<dbReference type="Gene3D" id="2.30.30.30">
    <property type="match status" value="1"/>
</dbReference>
<dbReference type="InterPro" id="IPR014722">
    <property type="entry name" value="Rib_uL2_dom2"/>
</dbReference>
<dbReference type="PANTHER" id="PTHR13691:SF5">
    <property type="entry name" value="LARGE RIBOSOMAL SUBUNIT PROTEIN UL2M"/>
    <property type="match status" value="1"/>
</dbReference>
<sequence length="275" mass="30522">MGIKSYRPVTPGLRHRTGYTFEEITKEEPERRLTQALRRRAGRNNQGRVTARHRGGGHRRRYRLIDFLRDKDGVPAKVVAIEYDPNRSARIALLSYRDGEKRYILAPLGLQVGDVVTSGPEADIKPGNALPLSAIPTGTMVHAIELLPGKGAQLVRAAGAAAQLMAKEGEYVTLRLPSGEFRKVLGRCRATVGQVGNTEHENIRLGKAGRKRWLGRRPHTRGSVMNPVDHPHGGGEGKSPIGMPGPVTPWGKPTLGYKTRKRRKPSDRFIVRRRH</sequence>
<evidence type="ECO:0000259" key="7">
    <source>
        <dbReference type="SMART" id="SM01383"/>
    </source>
</evidence>
<dbReference type="GO" id="GO:0005840">
    <property type="term" value="C:ribosome"/>
    <property type="evidence" value="ECO:0007669"/>
    <property type="project" value="UniProtKB-KW"/>
</dbReference>
<evidence type="ECO:0000256" key="3">
    <source>
        <dbReference type="ARBA" id="ARBA00023274"/>
    </source>
</evidence>
<dbReference type="Pfam" id="PF03947">
    <property type="entry name" value="Ribosomal_L2_C"/>
    <property type="match status" value="1"/>
</dbReference>
<dbReference type="InterPro" id="IPR022666">
    <property type="entry name" value="Ribosomal_uL2_RNA-bd_dom"/>
</dbReference>
<dbReference type="SMART" id="SM01382">
    <property type="entry name" value="Ribosomal_L2_C"/>
    <property type="match status" value="1"/>
</dbReference>
<evidence type="ECO:0000313" key="8">
    <source>
        <dbReference type="EMBL" id="WRP17719.1"/>
    </source>
</evidence>
<dbReference type="PROSITE" id="PS00467">
    <property type="entry name" value="RIBOSOMAL_L2"/>
    <property type="match status" value="1"/>
</dbReference>
<dbReference type="Gene3D" id="2.40.50.140">
    <property type="entry name" value="Nucleic acid-binding proteins"/>
    <property type="match status" value="1"/>
</dbReference>
<feature type="compositionally biased region" description="Basic and acidic residues" evidence="5">
    <location>
        <begin position="266"/>
        <end position="275"/>
    </location>
</feature>
<dbReference type="PIRSF" id="PIRSF002158">
    <property type="entry name" value="Ribosomal_L2"/>
    <property type="match status" value="1"/>
</dbReference>
<comment type="similarity">
    <text evidence="1 4">Belongs to the universal ribosomal protein uL2 family.</text>
</comment>
<dbReference type="InterPro" id="IPR022669">
    <property type="entry name" value="Ribosomal_uL2_C"/>
</dbReference>
<evidence type="ECO:0000259" key="6">
    <source>
        <dbReference type="SMART" id="SM01382"/>
    </source>
</evidence>
<organism evidence="8 9">
    <name type="scientific">Carboxydichorda subterranea</name>
    <dbReference type="NCBI Taxonomy" id="3109565"/>
    <lineage>
        <taxon>Bacteria</taxon>
        <taxon>Bacillati</taxon>
        <taxon>Bacillota</taxon>
        <taxon>Limnochordia</taxon>
        <taxon>Limnochordales</taxon>
        <taxon>Geochordaceae</taxon>
        <taxon>Carboxydichorda</taxon>
    </lineage>
</organism>
<comment type="function">
    <text evidence="4">One of the primary rRNA binding proteins. Required for association of the 30S and 50S subunits to form the 70S ribosome, for tRNA binding and peptide bond formation. It has been suggested to have peptidyltransferase activity; this is somewhat controversial. Makes several contacts with the 16S rRNA in the 70S ribosome.</text>
</comment>
<keyword evidence="4" id="KW-0694">RNA-binding</keyword>
<keyword evidence="2 4" id="KW-0689">Ribosomal protein</keyword>
<dbReference type="Proteomes" id="UP001332192">
    <property type="component" value="Chromosome"/>
</dbReference>
<feature type="domain" description="Large ribosomal subunit protein uL2 RNA-binding" evidence="7">
    <location>
        <begin position="42"/>
        <end position="118"/>
    </location>
</feature>
<dbReference type="InterPro" id="IPR005880">
    <property type="entry name" value="Ribosomal_uL2_bac/org-type"/>
</dbReference>
<proteinExistence type="inferred from homology"/>
<dbReference type="InterPro" id="IPR022671">
    <property type="entry name" value="Ribosomal_uL2_CS"/>
</dbReference>
<dbReference type="NCBIfam" id="TIGR01171">
    <property type="entry name" value="rplB_bact"/>
    <property type="match status" value="1"/>
</dbReference>
<gene>
    <name evidence="4 8" type="primary">rplB</name>
    <name evidence="8" type="ORF">U7230_01530</name>
</gene>
<dbReference type="RefSeq" id="WP_324716989.1">
    <property type="nucleotide sequence ID" value="NZ_CP141615.1"/>
</dbReference>
<keyword evidence="9" id="KW-1185">Reference proteome</keyword>
<evidence type="ECO:0000313" key="9">
    <source>
        <dbReference type="Proteomes" id="UP001332192"/>
    </source>
</evidence>
<evidence type="ECO:0000256" key="4">
    <source>
        <dbReference type="HAMAP-Rule" id="MF_01320"/>
    </source>
</evidence>
<dbReference type="SUPFAM" id="SSF50104">
    <property type="entry name" value="Translation proteins SH3-like domain"/>
    <property type="match status" value="1"/>
</dbReference>
<dbReference type="Gene3D" id="4.10.950.10">
    <property type="entry name" value="Ribosomal protein L2, domain 3"/>
    <property type="match status" value="1"/>
</dbReference>
<dbReference type="InterPro" id="IPR012340">
    <property type="entry name" value="NA-bd_OB-fold"/>
</dbReference>